<name>A0A0P1IGS8_9RHOB</name>
<dbReference type="Proteomes" id="UP000051260">
    <property type="component" value="Unassembled WGS sequence"/>
</dbReference>
<evidence type="ECO:0008006" key="3">
    <source>
        <dbReference type="Google" id="ProtNLM"/>
    </source>
</evidence>
<dbReference type="AlphaFoldDB" id="A0A0P1IGS8"/>
<gene>
    <name evidence="1" type="ORF">RUE5091_03530</name>
</gene>
<dbReference type="RefSeq" id="WP_058283280.1">
    <property type="nucleotide sequence ID" value="NZ_CYUD01000012.1"/>
</dbReference>
<proteinExistence type="predicted"/>
<organism evidence="1 2">
    <name type="scientific">Ruegeria denitrificans</name>
    <dbReference type="NCBI Taxonomy" id="1715692"/>
    <lineage>
        <taxon>Bacteria</taxon>
        <taxon>Pseudomonadati</taxon>
        <taxon>Pseudomonadota</taxon>
        <taxon>Alphaproteobacteria</taxon>
        <taxon>Rhodobacterales</taxon>
        <taxon>Roseobacteraceae</taxon>
        <taxon>Ruegeria</taxon>
    </lineage>
</organism>
<protein>
    <recommendedName>
        <fullName evidence="3">Surface antigen domain-containing protein</fullName>
    </recommendedName>
</protein>
<accession>A0A0P1IGS8</accession>
<evidence type="ECO:0000313" key="2">
    <source>
        <dbReference type="Proteomes" id="UP000051260"/>
    </source>
</evidence>
<reference evidence="2" key="1">
    <citation type="submission" date="2015-09" db="EMBL/GenBank/DDBJ databases">
        <authorList>
            <person name="Rodrigo-Torres L."/>
            <person name="Arahal D.R."/>
        </authorList>
    </citation>
    <scope>NUCLEOTIDE SEQUENCE [LARGE SCALE GENOMIC DNA]</scope>
    <source>
        <strain evidence="2">CECT 5091</strain>
    </source>
</reference>
<evidence type="ECO:0000313" key="1">
    <source>
        <dbReference type="EMBL" id="CUK12482.1"/>
    </source>
</evidence>
<dbReference type="OrthoDB" id="7860125at2"/>
<dbReference type="EMBL" id="CYUD01000012">
    <property type="protein sequence ID" value="CUK12482.1"/>
    <property type="molecule type" value="Genomic_DNA"/>
</dbReference>
<keyword evidence="2" id="KW-1185">Reference proteome</keyword>
<sequence length="118" mass="12791">MKAWISSTVVAITILGTSLGVQAQTISRIIADMGLSPADFEILSATSDAMLAGGAPRVGAESNWVNDETGSKGTIRVRDVRDNCVHLQHFIRPEGADQTREVRTRRCRDANGNWILTP</sequence>